<dbReference type="GO" id="GO:0005829">
    <property type="term" value="C:cytosol"/>
    <property type="evidence" value="ECO:0007669"/>
    <property type="project" value="TreeGrafter"/>
</dbReference>
<gene>
    <name evidence="9" type="ORF">UFOPK2958_00190</name>
</gene>
<dbReference type="GO" id="GO:0003724">
    <property type="term" value="F:RNA helicase activity"/>
    <property type="evidence" value="ECO:0007669"/>
    <property type="project" value="InterPro"/>
</dbReference>
<dbReference type="CDD" id="cd00268">
    <property type="entry name" value="DEADc"/>
    <property type="match status" value="1"/>
</dbReference>
<dbReference type="Gene3D" id="3.40.50.300">
    <property type="entry name" value="P-loop containing nucleotide triphosphate hydrolases"/>
    <property type="match status" value="2"/>
</dbReference>
<feature type="compositionally biased region" description="Low complexity" evidence="5">
    <location>
        <begin position="462"/>
        <end position="477"/>
    </location>
</feature>
<evidence type="ECO:0000259" key="8">
    <source>
        <dbReference type="PROSITE" id="PS51195"/>
    </source>
</evidence>
<accession>A0A6J6VZD5</accession>
<evidence type="ECO:0000313" key="9">
    <source>
        <dbReference type="EMBL" id="CAB4775887.1"/>
    </source>
</evidence>
<evidence type="ECO:0000256" key="4">
    <source>
        <dbReference type="ARBA" id="ARBA00022840"/>
    </source>
</evidence>
<dbReference type="InterPro" id="IPR027417">
    <property type="entry name" value="P-loop_NTPase"/>
</dbReference>
<evidence type="ECO:0000256" key="3">
    <source>
        <dbReference type="ARBA" id="ARBA00022806"/>
    </source>
</evidence>
<dbReference type="Pfam" id="PF00270">
    <property type="entry name" value="DEAD"/>
    <property type="match status" value="1"/>
</dbReference>
<dbReference type="InterPro" id="IPR014001">
    <property type="entry name" value="Helicase_ATP-bd"/>
</dbReference>
<evidence type="ECO:0000256" key="1">
    <source>
        <dbReference type="ARBA" id="ARBA00022741"/>
    </source>
</evidence>
<dbReference type="InterPro" id="IPR050079">
    <property type="entry name" value="DEAD_box_RNA_helicase"/>
</dbReference>
<feature type="domain" description="Helicase C-terminal" evidence="7">
    <location>
        <begin position="237"/>
        <end position="407"/>
    </location>
</feature>
<evidence type="ECO:0000256" key="2">
    <source>
        <dbReference type="ARBA" id="ARBA00022801"/>
    </source>
</evidence>
<reference evidence="9" key="1">
    <citation type="submission" date="2020-05" db="EMBL/GenBank/DDBJ databases">
        <authorList>
            <person name="Chiriac C."/>
            <person name="Salcher M."/>
            <person name="Ghai R."/>
            <person name="Kavagutti S V."/>
        </authorList>
    </citation>
    <scope>NUCLEOTIDE SEQUENCE</scope>
</reference>
<evidence type="ECO:0000259" key="7">
    <source>
        <dbReference type="PROSITE" id="PS51194"/>
    </source>
</evidence>
<dbReference type="SMART" id="SM00487">
    <property type="entry name" value="DEXDc"/>
    <property type="match status" value="1"/>
</dbReference>
<keyword evidence="4" id="KW-0067">ATP-binding</keyword>
<dbReference type="EMBL" id="CAFAAB010000011">
    <property type="protein sequence ID" value="CAB4775887.1"/>
    <property type="molecule type" value="Genomic_DNA"/>
</dbReference>
<dbReference type="CDD" id="cd18787">
    <property type="entry name" value="SF2_C_DEAD"/>
    <property type="match status" value="1"/>
</dbReference>
<evidence type="ECO:0000259" key="6">
    <source>
        <dbReference type="PROSITE" id="PS51192"/>
    </source>
</evidence>
<feature type="domain" description="DEAD-box RNA helicase Q" evidence="8">
    <location>
        <begin position="20"/>
        <end position="48"/>
    </location>
</feature>
<dbReference type="PROSITE" id="PS51195">
    <property type="entry name" value="Q_MOTIF"/>
    <property type="match status" value="1"/>
</dbReference>
<dbReference type="PROSITE" id="PS51192">
    <property type="entry name" value="HELICASE_ATP_BIND_1"/>
    <property type="match status" value="1"/>
</dbReference>
<dbReference type="Pfam" id="PF00271">
    <property type="entry name" value="Helicase_C"/>
    <property type="match status" value="1"/>
</dbReference>
<dbReference type="SMART" id="SM00490">
    <property type="entry name" value="HELICc"/>
    <property type="match status" value="1"/>
</dbReference>
<name>A0A6J6VZD5_9ZZZZ</name>
<feature type="compositionally biased region" description="Basic residues" evidence="5">
    <location>
        <begin position="443"/>
        <end position="452"/>
    </location>
</feature>
<dbReference type="GO" id="GO:0005524">
    <property type="term" value="F:ATP binding"/>
    <property type="evidence" value="ECO:0007669"/>
    <property type="project" value="UniProtKB-KW"/>
</dbReference>
<keyword evidence="2" id="KW-0378">Hydrolase</keyword>
<protein>
    <submittedName>
        <fullName evidence="9">Unannotated protein</fullName>
    </submittedName>
</protein>
<evidence type="ECO:0000256" key="5">
    <source>
        <dbReference type="SAM" id="MobiDB-lite"/>
    </source>
</evidence>
<dbReference type="SUPFAM" id="SSF52540">
    <property type="entry name" value="P-loop containing nucleoside triphosphate hydrolases"/>
    <property type="match status" value="1"/>
</dbReference>
<dbReference type="InterPro" id="IPR001650">
    <property type="entry name" value="Helicase_C-like"/>
</dbReference>
<dbReference type="GO" id="GO:0016787">
    <property type="term" value="F:hydrolase activity"/>
    <property type="evidence" value="ECO:0007669"/>
    <property type="project" value="UniProtKB-KW"/>
</dbReference>
<dbReference type="InterPro" id="IPR011545">
    <property type="entry name" value="DEAD/DEAH_box_helicase_dom"/>
</dbReference>
<dbReference type="GO" id="GO:0003676">
    <property type="term" value="F:nucleic acid binding"/>
    <property type="evidence" value="ECO:0007669"/>
    <property type="project" value="InterPro"/>
</dbReference>
<feature type="region of interest" description="Disordered" evidence="5">
    <location>
        <begin position="417"/>
        <end position="484"/>
    </location>
</feature>
<keyword evidence="1" id="KW-0547">Nucleotide-binding</keyword>
<dbReference type="PROSITE" id="PS51194">
    <property type="entry name" value="HELICASE_CTER"/>
    <property type="match status" value="1"/>
</dbReference>
<dbReference type="AlphaFoldDB" id="A0A6J6VZD5"/>
<feature type="domain" description="Helicase ATP-binding" evidence="6">
    <location>
        <begin position="51"/>
        <end position="226"/>
    </location>
</feature>
<keyword evidence="3" id="KW-0347">Helicase</keyword>
<proteinExistence type="predicted"/>
<organism evidence="9">
    <name type="scientific">freshwater metagenome</name>
    <dbReference type="NCBI Taxonomy" id="449393"/>
    <lineage>
        <taxon>unclassified sequences</taxon>
        <taxon>metagenomes</taxon>
        <taxon>ecological metagenomes</taxon>
    </lineage>
</organism>
<sequence>MSSNAHENPSASPSNDSVTPTFAELGVPQALCAMLTEQGITAPFPIQAATLIDSMSGRDVLGRGRTGSGKTLAFALPVLARLASSSTQRQPKAPRALILAPTRELALQIEATFAPLAKALNLRTMSIFGGVNQGPQVTRLRDGVDVVIACPGRLEDLLNQRALTLSLVEITVLDEADHMAELGFLPPVTRLMSQTPKTGQRMLFSATLDGGVKNIVDRFLTNPVTHSVDSEQSPVSTMEHYVLHVRADDRFDVLVDLASAPGKVIIFTRMKHRAKQLAKKLNEAGVPAVEMQGNLSQPARVKNLAAFAEGRAVAMVATDIAARGIHIDDVRLVIHADPPLEHKAYLHRSGRTARAGAEGTVVTLAADSERKEVASLTRAAGISPRVSSARVGDPILQEIAPGARTLCTPEEIAERFPVAAPQVGSGTRTKPRSDGSGGGKAKASGKRPRPKNGQRSAGSGRGDSTSAGPGASASGQRRAPRRPR</sequence>
<dbReference type="PANTHER" id="PTHR47959">
    <property type="entry name" value="ATP-DEPENDENT RNA HELICASE RHLE-RELATED"/>
    <property type="match status" value="1"/>
</dbReference>
<feature type="region of interest" description="Disordered" evidence="5">
    <location>
        <begin position="1"/>
        <end position="20"/>
    </location>
</feature>
<dbReference type="InterPro" id="IPR044742">
    <property type="entry name" value="DEAD/DEAH_RhlB"/>
</dbReference>
<dbReference type="InterPro" id="IPR014014">
    <property type="entry name" value="RNA_helicase_DEAD_Q_motif"/>
</dbReference>
<dbReference type="PANTHER" id="PTHR47959:SF13">
    <property type="entry name" value="ATP-DEPENDENT RNA HELICASE RHLE"/>
    <property type="match status" value="1"/>
</dbReference>